<dbReference type="InterPro" id="IPR037185">
    <property type="entry name" value="EmrE-like"/>
</dbReference>
<organism evidence="3 4">
    <name type="scientific">Wenzhouxiangella sediminis</name>
    <dbReference type="NCBI Taxonomy" id="1792836"/>
    <lineage>
        <taxon>Bacteria</taxon>
        <taxon>Pseudomonadati</taxon>
        <taxon>Pseudomonadota</taxon>
        <taxon>Gammaproteobacteria</taxon>
        <taxon>Chromatiales</taxon>
        <taxon>Wenzhouxiangellaceae</taxon>
        <taxon>Wenzhouxiangella</taxon>
    </lineage>
</organism>
<feature type="domain" description="EamA" evidence="2">
    <location>
        <begin position="151"/>
        <end position="286"/>
    </location>
</feature>
<keyword evidence="1" id="KW-0472">Membrane</keyword>
<sequence>MTTPSPLKAALLVLAGAIMLSFAAIFARLTGMPPTTSGFYRMVFGCLAFAGLLALRPEMRVGWRDNWAGSFLIGAFFAADIWFWHRAIEYIGPGLSTLLANFQVFLLTAIGVIWMRERVGWRFATGLGLAMGGLWLLFGRDWANLPPDYRMGVILGLLTALAYALYLLSLRGFQIRHGHIRPEARLLQSTFFCALILGAANLVEGNSFDIPTWNALAALIGLGLVCQVLGWLSITRGMPFLPAGLVGLLLLIQPASSVLWDYLIFGLRLDAWQLTGIGLALVGIYFGLRSASRRKLG</sequence>
<dbReference type="Pfam" id="PF00892">
    <property type="entry name" value="EamA"/>
    <property type="match status" value="2"/>
</dbReference>
<feature type="transmembrane region" description="Helical" evidence="1">
    <location>
        <begin position="271"/>
        <end position="288"/>
    </location>
</feature>
<dbReference type="RefSeq" id="WP_116650135.1">
    <property type="nucleotide sequence ID" value="NZ_QUZK01000022.1"/>
</dbReference>
<dbReference type="AlphaFoldDB" id="A0A3E1KAF1"/>
<proteinExistence type="predicted"/>
<evidence type="ECO:0000259" key="2">
    <source>
        <dbReference type="Pfam" id="PF00892"/>
    </source>
</evidence>
<feature type="transmembrane region" description="Helical" evidence="1">
    <location>
        <begin position="215"/>
        <end position="234"/>
    </location>
</feature>
<feature type="domain" description="EamA" evidence="2">
    <location>
        <begin position="8"/>
        <end position="138"/>
    </location>
</feature>
<reference evidence="3 4" key="1">
    <citation type="submission" date="2018-08" db="EMBL/GenBank/DDBJ databases">
        <title>Wenzhouxiangella salilacus sp. nov., a novel bacterium isolated from a saline lake in Xinjiang Province, China.</title>
        <authorList>
            <person name="Han S."/>
        </authorList>
    </citation>
    <scope>NUCLEOTIDE SEQUENCE [LARGE SCALE GENOMIC DNA]</scope>
    <source>
        <strain evidence="3 4">XDB06</strain>
    </source>
</reference>
<dbReference type="PANTHER" id="PTHR22911">
    <property type="entry name" value="ACYL-MALONYL CONDENSING ENZYME-RELATED"/>
    <property type="match status" value="1"/>
</dbReference>
<evidence type="ECO:0000313" key="3">
    <source>
        <dbReference type="EMBL" id="RFF31287.1"/>
    </source>
</evidence>
<feature type="transmembrane region" description="Helical" evidence="1">
    <location>
        <begin position="67"/>
        <end position="84"/>
    </location>
</feature>
<keyword evidence="1" id="KW-0812">Transmembrane</keyword>
<accession>A0A3E1KAF1</accession>
<keyword evidence="1" id="KW-1133">Transmembrane helix</keyword>
<dbReference type="Proteomes" id="UP000260351">
    <property type="component" value="Unassembled WGS sequence"/>
</dbReference>
<evidence type="ECO:0000313" key="4">
    <source>
        <dbReference type="Proteomes" id="UP000260351"/>
    </source>
</evidence>
<dbReference type="InterPro" id="IPR000620">
    <property type="entry name" value="EamA_dom"/>
</dbReference>
<feature type="transmembrane region" description="Helical" evidence="1">
    <location>
        <begin position="151"/>
        <end position="173"/>
    </location>
</feature>
<dbReference type="OrthoDB" id="5625838at2"/>
<feature type="transmembrane region" description="Helical" evidence="1">
    <location>
        <begin position="39"/>
        <end position="55"/>
    </location>
</feature>
<dbReference type="SUPFAM" id="SSF103481">
    <property type="entry name" value="Multidrug resistance efflux transporter EmrE"/>
    <property type="match status" value="2"/>
</dbReference>
<comment type="caution">
    <text evidence="3">The sequence shown here is derived from an EMBL/GenBank/DDBJ whole genome shotgun (WGS) entry which is preliminary data.</text>
</comment>
<feature type="transmembrane region" description="Helical" evidence="1">
    <location>
        <begin position="121"/>
        <end position="139"/>
    </location>
</feature>
<dbReference type="EMBL" id="QUZK01000022">
    <property type="protein sequence ID" value="RFF31287.1"/>
    <property type="molecule type" value="Genomic_DNA"/>
</dbReference>
<feature type="transmembrane region" description="Helical" evidence="1">
    <location>
        <begin position="90"/>
        <end position="114"/>
    </location>
</feature>
<keyword evidence="4" id="KW-1185">Reference proteome</keyword>
<gene>
    <name evidence="3" type="ORF">DZC52_05605</name>
</gene>
<feature type="transmembrane region" description="Helical" evidence="1">
    <location>
        <begin position="241"/>
        <end position="265"/>
    </location>
</feature>
<evidence type="ECO:0000256" key="1">
    <source>
        <dbReference type="SAM" id="Phobius"/>
    </source>
</evidence>
<feature type="transmembrane region" description="Helical" evidence="1">
    <location>
        <begin position="185"/>
        <end position="203"/>
    </location>
</feature>
<name>A0A3E1KAF1_9GAMM</name>
<dbReference type="GO" id="GO:0016020">
    <property type="term" value="C:membrane"/>
    <property type="evidence" value="ECO:0007669"/>
    <property type="project" value="InterPro"/>
</dbReference>
<protein>
    <submittedName>
        <fullName evidence="3">DMT family transporter</fullName>
    </submittedName>
</protein>